<sequence length="435" mass="47379">MQALFVKYASDFPARPARTAASESSDPSGTVVLVTGTTGFLGCHILDTLARAPSVSRVYAVNRADRGGRGLRERQAEALRDKGIDRDLLDVGKVVLVEADLTKRHFGLPEVDFREMHGSVTHVLHNGRPVAWRVDHISPLSMFEPNIAGLRALIDFCLTSPIPDPPRLVFISTVFIVGRASKDQPALEAPIPASIASGFGYTESKWVSEELIYAASRTAALDGLVARVGQLCGGKAGAWATSEWLPRMVRSASKSEIGCLPDDDRLTDILPFDLCADALLDFVHASRDVLARVAPTRTVHVVHPRPVPWHDLATHIARELGARLVSYAEWFDALERAAVTREGQSRARKWRMRAAGLPPFLHNVDKMTLAGPRAGGMPVWDGPKGVAASPTLADPDVRRLGAEDVERWIGYWRKIGFIQGESSPMPASFAKGARL</sequence>
<name>S8E0I4_FOMSC</name>
<dbReference type="HOGENOM" id="CLU_002220_4_1_1"/>
<accession>S8E0I4</accession>
<keyword evidence="2" id="KW-0597">Phosphoprotein</keyword>
<evidence type="ECO:0000259" key="3">
    <source>
        <dbReference type="Pfam" id="PF07993"/>
    </source>
</evidence>
<dbReference type="OrthoDB" id="2499931at2759"/>
<keyword evidence="5" id="KW-1185">Reference proteome</keyword>
<keyword evidence="1" id="KW-0596">Phosphopantetheine</keyword>
<evidence type="ECO:0000256" key="2">
    <source>
        <dbReference type="ARBA" id="ARBA00022553"/>
    </source>
</evidence>
<dbReference type="STRING" id="743788.S8E0I4"/>
<dbReference type="InterPro" id="IPR013120">
    <property type="entry name" value="FAR_NAD-bd"/>
</dbReference>
<proteinExistence type="predicted"/>
<dbReference type="EMBL" id="KE504182">
    <property type="protein sequence ID" value="EPS96898.1"/>
    <property type="molecule type" value="Genomic_DNA"/>
</dbReference>
<evidence type="ECO:0000313" key="5">
    <source>
        <dbReference type="Proteomes" id="UP000015241"/>
    </source>
</evidence>
<dbReference type="PANTHER" id="PTHR44845:SF1">
    <property type="entry name" value="L-2-AMINOADIPATE REDUCTASE"/>
    <property type="match status" value="1"/>
</dbReference>
<dbReference type="PANTHER" id="PTHR44845">
    <property type="entry name" value="CARRIER DOMAIN-CONTAINING PROTEIN"/>
    <property type="match status" value="1"/>
</dbReference>
<evidence type="ECO:0000313" key="4">
    <source>
        <dbReference type="EMBL" id="EPS96898.1"/>
    </source>
</evidence>
<evidence type="ECO:0000256" key="1">
    <source>
        <dbReference type="ARBA" id="ARBA00022450"/>
    </source>
</evidence>
<dbReference type="eggNOG" id="KOG1178">
    <property type="taxonomic scope" value="Eukaryota"/>
</dbReference>
<dbReference type="InParanoid" id="S8E0I4"/>
<organism evidence="4 5">
    <name type="scientific">Fomitopsis schrenkii</name>
    <name type="common">Brown rot fungus</name>
    <dbReference type="NCBI Taxonomy" id="2126942"/>
    <lineage>
        <taxon>Eukaryota</taxon>
        <taxon>Fungi</taxon>
        <taxon>Dikarya</taxon>
        <taxon>Basidiomycota</taxon>
        <taxon>Agaricomycotina</taxon>
        <taxon>Agaricomycetes</taxon>
        <taxon>Polyporales</taxon>
        <taxon>Fomitopsis</taxon>
    </lineage>
</organism>
<dbReference type="AlphaFoldDB" id="S8E0I4"/>
<dbReference type="InterPro" id="IPR036291">
    <property type="entry name" value="NAD(P)-bd_dom_sf"/>
</dbReference>
<dbReference type="Pfam" id="PF07993">
    <property type="entry name" value="NAD_binding_4"/>
    <property type="match status" value="1"/>
</dbReference>
<gene>
    <name evidence="4" type="ORF">FOMPIDRAFT_62045</name>
</gene>
<reference evidence="4 5" key="1">
    <citation type="journal article" date="2012" name="Science">
        <title>The Paleozoic origin of enzymatic lignin decomposition reconstructed from 31 fungal genomes.</title>
        <authorList>
            <person name="Floudas D."/>
            <person name="Binder M."/>
            <person name="Riley R."/>
            <person name="Barry K."/>
            <person name="Blanchette R.A."/>
            <person name="Henrissat B."/>
            <person name="Martinez A.T."/>
            <person name="Otillar R."/>
            <person name="Spatafora J.W."/>
            <person name="Yadav J.S."/>
            <person name="Aerts A."/>
            <person name="Benoit I."/>
            <person name="Boyd A."/>
            <person name="Carlson A."/>
            <person name="Copeland A."/>
            <person name="Coutinho P.M."/>
            <person name="de Vries R.P."/>
            <person name="Ferreira P."/>
            <person name="Findley K."/>
            <person name="Foster B."/>
            <person name="Gaskell J."/>
            <person name="Glotzer D."/>
            <person name="Gorecki P."/>
            <person name="Heitman J."/>
            <person name="Hesse C."/>
            <person name="Hori C."/>
            <person name="Igarashi K."/>
            <person name="Jurgens J.A."/>
            <person name="Kallen N."/>
            <person name="Kersten P."/>
            <person name="Kohler A."/>
            <person name="Kuees U."/>
            <person name="Kumar T.K.A."/>
            <person name="Kuo A."/>
            <person name="LaButti K."/>
            <person name="Larrondo L.F."/>
            <person name="Lindquist E."/>
            <person name="Ling A."/>
            <person name="Lombard V."/>
            <person name="Lucas S."/>
            <person name="Lundell T."/>
            <person name="Martin R."/>
            <person name="McLaughlin D.J."/>
            <person name="Morgenstern I."/>
            <person name="Morin E."/>
            <person name="Murat C."/>
            <person name="Nagy L.G."/>
            <person name="Nolan M."/>
            <person name="Ohm R.A."/>
            <person name="Patyshakuliyeva A."/>
            <person name="Rokas A."/>
            <person name="Ruiz-Duenas F.J."/>
            <person name="Sabat G."/>
            <person name="Salamov A."/>
            <person name="Samejima M."/>
            <person name="Schmutz J."/>
            <person name="Slot J.C."/>
            <person name="St John F."/>
            <person name="Stenlid J."/>
            <person name="Sun H."/>
            <person name="Sun S."/>
            <person name="Syed K."/>
            <person name="Tsang A."/>
            <person name="Wiebenga A."/>
            <person name="Young D."/>
            <person name="Pisabarro A."/>
            <person name="Eastwood D.C."/>
            <person name="Martin F."/>
            <person name="Cullen D."/>
            <person name="Grigoriev I.V."/>
            <person name="Hibbett D.S."/>
        </authorList>
    </citation>
    <scope>NUCLEOTIDE SEQUENCE</scope>
    <source>
        <strain evidence="5">FP-58527</strain>
    </source>
</reference>
<dbReference type="Gene3D" id="3.40.50.720">
    <property type="entry name" value="NAD(P)-binding Rossmann-like Domain"/>
    <property type="match status" value="1"/>
</dbReference>
<dbReference type="Proteomes" id="UP000015241">
    <property type="component" value="Unassembled WGS sequence"/>
</dbReference>
<protein>
    <submittedName>
        <fullName evidence="4">NAD-binding protein</fullName>
    </submittedName>
</protein>
<dbReference type="SUPFAM" id="SSF51735">
    <property type="entry name" value="NAD(P)-binding Rossmann-fold domains"/>
    <property type="match status" value="1"/>
</dbReference>
<feature type="domain" description="Thioester reductase (TE)" evidence="3">
    <location>
        <begin position="34"/>
        <end position="278"/>
    </location>
</feature>